<keyword evidence="4" id="KW-1133">Transmembrane helix</keyword>
<feature type="transmembrane region" description="Helical" evidence="4">
    <location>
        <begin position="394"/>
        <end position="417"/>
    </location>
</feature>
<dbReference type="GO" id="GO:0031505">
    <property type="term" value="P:fungal-type cell wall organization"/>
    <property type="evidence" value="ECO:0007669"/>
    <property type="project" value="TreeGrafter"/>
</dbReference>
<gene>
    <name evidence="6" type="ORF">K466DRAFT_581088</name>
</gene>
<evidence type="ECO:0000256" key="3">
    <source>
        <dbReference type="ARBA" id="ARBA00023295"/>
    </source>
</evidence>
<dbReference type="PANTHER" id="PTHR10963">
    <property type="entry name" value="GLYCOSYL HYDROLASE-RELATED"/>
    <property type="match status" value="1"/>
</dbReference>
<dbReference type="GO" id="GO:0009277">
    <property type="term" value="C:fungal-type cell wall"/>
    <property type="evidence" value="ECO:0007669"/>
    <property type="project" value="TreeGrafter"/>
</dbReference>
<keyword evidence="1" id="KW-0732">Signal</keyword>
<dbReference type="InterPro" id="IPR050546">
    <property type="entry name" value="Glycosyl_Hydrlase_16"/>
</dbReference>
<evidence type="ECO:0000259" key="5">
    <source>
        <dbReference type="PROSITE" id="PS51762"/>
    </source>
</evidence>
<keyword evidence="7" id="KW-1185">Reference proteome</keyword>
<dbReference type="Gene3D" id="2.60.120.200">
    <property type="match status" value="1"/>
</dbReference>
<reference evidence="6 7" key="1">
    <citation type="journal article" date="2019" name="Nat. Ecol. Evol.">
        <title>Megaphylogeny resolves global patterns of mushroom evolution.</title>
        <authorList>
            <person name="Varga T."/>
            <person name="Krizsan K."/>
            <person name="Foldi C."/>
            <person name="Dima B."/>
            <person name="Sanchez-Garcia M."/>
            <person name="Sanchez-Ramirez S."/>
            <person name="Szollosi G.J."/>
            <person name="Szarkandi J.G."/>
            <person name="Papp V."/>
            <person name="Albert L."/>
            <person name="Andreopoulos W."/>
            <person name="Angelini C."/>
            <person name="Antonin V."/>
            <person name="Barry K.W."/>
            <person name="Bougher N.L."/>
            <person name="Buchanan P."/>
            <person name="Buyck B."/>
            <person name="Bense V."/>
            <person name="Catcheside P."/>
            <person name="Chovatia M."/>
            <person name="Cooper J."/>
            <person name="Damon W."/>
            <person name="Desjardin D."/>
            <person name="Finy P."/>
            <person name="Geml J."/>
            <person name="Haridas S."/>
            <person name="Hughes K."/>
            <person name="Justo A."/>
            <person name="Karasinski D."/>
            <person name="Kautmanova I."/>
            <person name="Kiss B."/>
            <person name="Kocsube S."/>
            <person name="Kotiranta H."/>
            <person name="LaButti K.M."/>
            <person name="Lechner B.E."/>
            <person name="Liimatainen K."/>
            <person name="Lipzen A."/>
            <person name="Lukacs Z."/>
            <person name="Mihaltcheva S."/>
            <person name="Morgado L.N."/>
            <person name="Niskanen T."/>
            <person name="Noordeloos M.E."/>
            <person name="Ohm R.A."/>
            <person name="Ortiz-Santana B."/>
            <person name="Ovrebo C."/>
            <person name="Racz N."/>
            <person name="Riley R."/>
            <person name="Savchenko A."/>
            <person name="Shiryaev A."/>
            <person name="Soop K."/>
            <person name="Spirin V."/>
            <person name="Szebenyi C."/>
            <person name="Tomsovsky M."/>
            <person name="Tulloss R.E."/>
            <person name="Uehling J."/>
            <person name="Grigoriev I.V."/>
            <person name="Vagvolgyi C."/>
            <person name="Papp T."/>
            <person name="Martin F.M."/>
            <person name="Miettinen O."/>
            <person name="Hibbett D.S."/>
            <person name="Nagy L.G."/>
        </authorList>
    </citation>
    <scope>NUCLEOTIDE SEQUENCE [LARGE SCALE GENOMIC DNA]</scope>
    <source>
        <strain evidence="6 7">HHB13444</strain>
    </source>
</reference>
<keyword evidence="2 6" id="KW-0378">Hydrolase</keyword>
<protein>
    <submittedName>
        <fullName evidence="6">Glycoside hydrolase family 16 protein</fullName>
    </submittedName>
</protein>
<feature type="domain" description="GH16" evidence="5">
    <location>
        <begin position="113"/>
        <end position="331"/>
    </location>
</feature>
<evidence type="ECO:0000313" key="7">
    <source>
        <dbReference type="Proteomes" id="UP000308197"/>
    </source>
</evidence>
<dbReference type="STRING" id="1314778.A0A5C3PX89"/>
<dbReference type="Proteomes" id="UP000308197">
    <property type="component" value="Unassembled WGS sequence"/>
</dbReference>
<dbReference type="GO" id="GO:0005975">
    <property type="term" value="P:carbohydrate metabolic process"/>
    <property type="evidence" value="ECO:0007669"/>
    <property type="project" value="InterPro"/>
</dbReference>
<evidence type="ECO:0000256" key="4">
    <source>
        <dbReference type="SAM" id="Phobius"/>
    </source>
</evidence>
<keyword evidence="4" id="KW-0472">Membrane</keyword>
<name>A0A5C3PX89_9APHY</name>
<dbReference type="InParanoid" id="A0A5C3PX89"/>
<dbReference type="GO" id="GO:0016757">
    <property type="term" value="F:glycosyltransferase activity"/>
    <property type="evidence" value="ECO:0007669"/>
    <property type="project" value="TreeGrafter"/>
</dbReference>
<dbReference type="GO" id="GO:0004553">
    <property type="term" value="F:hydrolase activity, hydrolyzing O-glycosyl compounds"/>
    <property type="evidence" value="ECO:0007669"/>
    <property type="project" value="InterPro"/>
</dbReference>
<dbReference type="InterPro" id="IPR013320">
    <property type="entry name" value="ConA-like_dom_sf"/>
</dbReference>
<dbReference type="EMBL" id="ML210983">
    <property type="protein sequence ID" value="TFK93379.1"/>
    <property type="molecule type" value="Genomic_DNA"/>
</dbReference>
<dbReference type="AlphaFoldDB" id="A0A5C3PX89"/>
<dbReference type="PANTHER" id="PTHR10963:SF22">
    <property type="entry name" value="GLYCOSIDASE CRH2-RELATED"/>
    <property type="match status" value="1"/>
</dbReference>
<evidence type="ECO:0000313" key="6">
    <source>
        <dbReference type="EMBL" id="TFK93379.1"/>
    </source>
</evidence>
<organism evidence="6 7">
    <name type="scientific">Polyporus arcularius HHB13444</name>
    <dbReference type="NCBI Taxonomy" id="1314778"/>
    <lineage>
        <taxon>Eukaryota</taxon>
        <taxon>Fungi</taxon>
        <taxon>Dikarya</taxon>
        <taxon>Basidiomycota</taxon>
        <taxon>Agaricomycotina</taxon>
        <taxon>Agaricomycetes</taxon>
        <taxon>Polyporales</taxon>
        <taxon>Polyporaceae</taxon>
        <taxon>Polyporus</taxon>
    </lineage>
</organism>
<evidence type="ECO:0000256" key="1">
    <source>
        <dbReference type="ARBA" id="ARBA00022729"/>
    </source>
</evidence>
<dbReference type="InterPro" id="IPR000757">
    <property type="entry name" value="Beta-glucanase-like"/>
</dbReference>
<keyword evidence="3" id="KW-0326">Glycosidase</keyword>
<accession>A0A5C3PX89</accession>
<dbReference type="Pfam" id="PF00722">
    <property type="entry name" value="Glyco_hydro_16"/>
    <property type="match status" value="1"/>
</dbReference>
<sequence length="418" mass="44803">MWPRDAGCTVGELGPLWHWQWAVRISLSSSIWAAGFHVPGRLYTLAHRVCLYYSPLLSAMSFKLSIPLVVSLLASFSAVAAQTQCNATSLCPSSAPCCTQFCLGGCNPLASNTLTSCMPEPVCQNANHTFKDTSRILTNATYFDGNATKYDWVVNSGTIINSTAGELGLTLTEDNGGTRISSTRYVHYGTITARLKTGKWGGVVTAFITMSDIKDEIDWEFPGDQVTEGQSNFFWQGVIPQKTVGGTHGNLTDTFSNYHDYTIDWQEDALTWAIDGQTVRTLKRSDTVGDDGVSRYPSTPSRVQLSIWPAGINASGQGTIEWAGGLINWDDPDYKSAGHFYALVESVSITCADSKANPSDAQSYVYGKNTSAFSPQIAVSNETTVNSGAMALRALAGAGGVWTAIGAGAFMALGALLV</sequence>
<keyword evidence="4" id="KW-0812">Transmembrane</keyword>
<evidence type="ECO:0000256" key="2">
    <source>
        <dbReference type="ARBA" id="ARBA00022801"/>
    </source>
</evidence>
<dbReference type="SUPFAM" id="SSF49899">
    <property type="entry name" value="Concanavalin A-like lectins/glucanases"/>
    <property type="match status" value="1"/>
</dbReference>
<dbReference type="PROSITE" id="PS51762">
    <property type="entry name" value="GH16_2"/>
    <property type="match status" value="1"/>
</dbReference>
<proteinExistence type="predicted"/>